<accession>A0A9N9IIV0</accession>
<evidence type="ECO:0000313" key="2">
    <source>
        <dbReference type="Proteomes" id="UP000789405"/>
    </source>
</evidence>
<name>A0A9N9IIV0_9GLOM</name>
<comment type="caution">
    <text evidence="1">The sequence shown here is derived from an EMBL/GenBank/DDBJ whole genome shotgun (WGS) entry which is preliminary data.</text>
</comment>
<dbReference type="AlphaFoldDB" id="A0A9N9IIV0"/>
<keyword evidence="2" id="KW-1185">Reference proteome</keyword>
<organism evidence="1 2">
    <name type="scientific">Dentiscutata erythropus</name>
    <dbReference type="NCBI Taxonomy" id="1348616"/>
    <lineage>
        <taxon>Eukaryota</taxon>
        <taxon>Fungi</taxon>
        <taxon>Fungi incertae sedis</taxon>
        <taxon>Mucoromycota</taxon>
        <taxon>Glomeromycotina</taxon>
        <taxon>Glomeromycetes</taxon>
        <taxon>Diversisporales</taxon>
        <taxon>Gigasporaceae</taxon>
        <taxon>Dentiscutata</taxon>
    </lineage>
</organism>
<sequence length="69" mass="7691">MNQQNHANQAVEVQQNAAVHVNPNFTQDEQTDHIINGADPFPTEQIARNEEVCSFSSSILSGDSFNYQN</sequence>
<reference evidence="1" key="1">
    <citation type="submission" date="2021-06" db="EMBL/GenBank/DDBJ databases">
        <authorList>
            <person name="Kallberg Y."/>
            <person name="Tangrot J."/>
            <person name="Rosling A."/>
        </authorList>
    </citation>
    <scope>NUCLEOTIDE SEQUENCE</scope>
    <source>
        <strain evidence="1">MA453B</strain>
    </source>
</reference>
<dbReference type="EMBL" id="CAJVPY010012957">
    <property type="protein sequence ID" value="CAG8737591.1"/>
    <property type="molecule type" value="Genomic_DNA"/>
</dbReference>
<evidence type="ECO:0000313" key="1">
    <source>
        <dbReference type="EMBL" id="CAG8737591.1"/>
    </source>
</evidence>
<dbReference type="Proteomes" id="UP000789405">
    <property type="component" value="Unassembled WGS sequence"/>
</dbReference>
<protein>
    <submittedName>
        <fullName evidence="1">2871_t:CDS:1</fullName>
    </submittedName>
</protein>
<gene>
    <name evidence="1" type="ORF">DERYTH_LOCUS15698</name>
</gene>
<proteinExistence type="predicted"/>